<reference evidence="2 3" key="1">
    <citation type="submission" date="2018-12" db="EMBL/GenBank/DDBJ databases">
        <title>The whole draft genome of Aquabacterium sp. SJQ9.</title>
        <authorList>
            <person name="Sun L."/>
            <person name="Gao X."/>
            <person name="Chen W."/>
            <person name="Huang K."/>
        </authorList>
    </citation>
    <scope>NUCLEOTIDE SEQUENCE [LARGE SCALE GENOMIC DNA]</scope>
    <source>
        <strain evidence="2 3">SJQ9</strain>
    </source>
</reference>
<comment type="caution">
    <text evidence="2">The sequence shown here is derived from an EMBL/GenBank/DDBJ whole genome shotgun (WGS) entry which is preliminary data.</text>
</comment>
<sequence>MAALPDGFSYSIDMEKSQQPPHMTDSAKQAALEELRRRYDERLRCLSEESARARLDAFMEQDLKLGGSVLAGEGF</sequence>
<keyword evidence="3" id="KW-1185">Reference proteome</keyword>
<feature type="region of interest" description="Disordered" evidence="1">
    <location>
        <begin position="1"/>
        <end position="28"/>
    </location>
</feature>
<evidence type="ECO:0000313" key="3">
    <source>
        <dbReference type="Proteomes" id="UP000269265"/>
    </source>
</evidence>
<accession>A0A426VGG7</accession>
<evidence type="ECO:0000256" key="1">
    <source>
        <dbReference type="SAM" id="MobiDB-lite"/>
    </source>
</evidence>
<dbReference type="Proteomes" id="UP000269265">
    <property type="component" value="Unassembled WGS sequence"/>
</dbReference>
<gene>
    <name evidence="2" type="ORF">EIP75_00065</name>
</gene>
<dbReference type="RefSeq" id="WP_125241189.1">
    <property type="nucleotide sequence ID" value="NZ_RSED01000001.1"/>
</dbReference>
<dbReference type="EMBL" id="RSED01000001">
    <property type="protein sequence ID" value="RRS06046.1"/>
    <property type="molecule type" value="Genomic_DNA"/>
</dbReference>
<protein>
    <submittedName>
        <fullName evidence="2">Uncharacterized protein</fullName>
    </submittedName>
</protein>
<evidence type="ECO:0000313" key="2">
    <source>
        <dbReference type="EMBL" id="RRS06046.1"/>
    </source>
</evidence>
<dbReference type="AlphaFoldDB" id="A0A426VGG7"/>
<organism evidence="2 3">
    <name type="scientific">Aquabacterium soli</name>
    <dbReference type="NCBI Taxonomy" id="2493092"/>
    <lineage>
        <taxon>Bacteria</taxon>
        <taxon>Pseudomonadati</taxon>
        <taxon>Pseudomonadota</taxon>
        <taxon>Betaproteobacteria</taxon>
        <taxon>Burkholderiales</taxon>
        <taxon>Aquabacterium</taxon>
    </lineage>
</organism>
<name>A0A426VGG7_9BURK</name>
<proteinExistence type="predicted"/>